<protein>
    <submittedName>
        <fullName evidence="3">Ubiquitin specific peptidase 40</fullName>
    </submittedName>
</protein>
<feature type="compositionally biased region" description="Polar residues" evidence="1">
    <location>
        <begin position="480"/>
        <end position="489"/>
    </location>
</feature>
<proteinExistence type="predicted"/>
<dbReference type="EMBL" id="HADX01009933">
    <property type="protein sequence ID" value="SBP32165.1"/>
    <property type="molecule type" value="Transcribed_RNA"/>
</dbReference>
<evidence type="ECO:0000259" key="2">
    <source>
        <dbReference type="Pfam" id="PF25822"/>
    </source>
</evidence>
<dbReference type="Pfam" id="PF25822">
    <property type="entry name" value="UBL_USP40"/>
    <property type="match status" value="1"/>
</dbReference>
<evidence type="ECO:0000313" key="3">
    <source>
        <dbReference type="EMBL" id="SBP32165.1"/>
    </source>
</evidence>
<feature type="region of interest" description="Disordered" evidence="1">
    <location>
        <begin position="461"/>
        <end position="507"/>
    </location>
</feature>
<feature type="compositionally biased region" description="Basic and acidic residues" evidence="1">
    <location>
        <begin position="467"/>
        <end position="479"/>
    </location>
</feature>
<reference evidence="3" key="1">
    <citation type="submission" date="2016-05" db="EMBL/GenBank/DDBJ databases">
        <authorList>
            <person name="Lavstsen T."/>
            <person name="Jespersen J.S."/>
        </authorList>
    </citation>
    <scope>NUCLEOTIDE SEQUENCE</scope>
    <source>
        <tissue evidence="3">Brain</tissue>
    </source>
</reference>
<name>A0A1A7YQJ0_9TELE</name>
<dbReference type="InterPro" id="IPR057763">
    <property type="entry name" value="UBL_USP40"/>
</dbReference>
<gene>
    <name evidence="3" type="primary">USP40</name>
</gene>
<sequence>MHRTLKDLSLKDGDALLVLEPESLDSSVFTLNGDVVTVTTPSDCRWLQVEFRPQLKGGEEEKEEERRRVKVPATGNMLPCAPYCLRQVDCTGKLLPPACEELSVRDAGVRLMTTLTLCPGKSPRESQLFLHYTVASAPSAGTEMDIIVEKTCTVKECLKAMLDAIGLDGTCWHLRRLDWCEEVGEPLMDEDAPLSGLKITSGDTLVVTEGLLPPKGFLKLAIWLFVGPRSLGSDFNHTNDTAAEEQTNKGMTAQLPGTTTELRSVGQVEISDEATLEELKTQVLTLPMLQDVCAPTLGFLRVWQMEGWKLTRILRGQQVTLRKLKLTSGSDLCVQQLLKEEDVGPKQVLLNARMAVPGERCYYPPEELLWDASHDSSPRSLRSCVAAHYGLSPDSLLLAKHQPEKHTWEEISNWTQQVSKKKRKKKAESLLGPPFHLKDGDVIGIKNLLIDSNRDFFTAEDEQGQQRLREQGEQRRKGENSATSKSSGKTKPRKPEVPLSISVGAFR</sequence>
<reference evidence="3" key="2">
    <citation type="submission" date="2016-06" db="EMBL/GenBank/DDBJ databases">
        <title>The genome of a short-lived fish provides insights into sex chromosome evolution and the genetic control of aging.</title>
        <authorList>
            <person name="Reichwald K."/>
            <person name="Felder M."/>
            <person name="Petzold A."/>
            <person name="Koch P."/>
            <person name="Groth M."/>
            <person name="Platzer M."/>
        </authorList>
    </citation>
    <scope>NUCLEOTIDE SEQUENCE</scope>
    <source>
        <tissue evidence="3">Brain</tissue>
    </source>
</reference>
<feature type="domain" description="Ubiquitin carboxyl-terminal hydrolase 40 ubiquitin-like" evidence="2">
    <location>
        <begin position="127"/>
        <end position="214"/>
    </location>
</feature>
<organism evidence="3">
    <name type="scientific">Iconisemion striatum</name>
    <dbReference type="NCBI Taxonomy" id="60296"/>
    <lineage>
        <taxon>Eukaryota</taxon>
        <taxon>Metazoa</taxon>
        <taxon>Chordata</taxon>
        <taxon>Craniata</taxon>
        <taxon>Vertebrata</taxon>
        <taxon>Euteleostomi</taxon>
        <taxon>Actinopterygii</taxon>
        <taxon>Neopterygii</taxon>
        <taxon>Teleostei</taxon>
        <taxon>Neoteleostei</taxon>
        <taxon>Acanthomorphata</taxon>
        <taxon>Ovalentaria</taxon>
        <taxon>Atherinomorphae</taxon>
        <taxon>Cyprinodontiformes</taxon>
        <taxon>Nothobranchiidae</taxon>
        <taxon>Iconisemion</taxon>
    </lineage>
</organism>
<evidence type="ECO:0000256" key="1">
    <source>
        <dbReference type="SAM" id="MobiDB-lite"/>
    </source>
</evidence>
<accession>A0A1A7YQJ0</accession>
<dbReference type="AlphaFoldDB" id="A0A1A7YQJ0"/>